<keyword evidence="3" id="KW-0813">Transport</keyword>
<evidence type="ECO:0000313" key="18">
    <source>
        <dbReference type="EMBL" id="MCE8019622.1"/>
    </source>
</evidence>
<dbReference type="InterPro" id="IPR059000">
    <property type="entry name" value="ATPase_P-type_domA"/>
</dbReference>
<dbReference type="InterPro" id="IPR006121">
    <property type="entry name" value="HMA_dom"/>
</dbReference>
<dbReference type="SUPFAM" id="SSF56784">
    <property type="entry name" value="HAD-like"/>
    <property type="match status" value="1"/>
</dbReference>
<keyword evidence="8 15" id="KW-0547">Nucleotide-binding</keyword>
<evidence type="ECO:0000256" key="4">
    <source>
        <dbReference type="ARBA" id="ARBA00022475"/>
    </source>
</evidence>
<evidence type="ECO:0000256" key="14">
    <source>
        <dbReference type="ARBA" id="ARBA00023136"/>
    </source>
</evidence>
<dbReference type="EMBL" id="JABFTT010000004">
    <property type="protein sequence ID" value="MCE8019622.1"/>
    <property type="molecule type" value="Genomic_DNA"/>
</dbReference>
<feature type="transmembrane region" description="Helical" evidence="15">
    <location>
        <begin position="373"/>
        <end position="398"/>
    </location>
</feature>
<gene>
    <name evidence="18" type="ORF">HOP51_05735</name>
</gene>
<keyword evidence="13" id="KW-0406">Ion transport</keyword>
<comment type="subcellular location">
    <subcellularLocation>
        <location evidence="1">Cell membrane</location>
        <topology evidence="1">Multi-pass membrane protein</topology>
    </subcellularLocation>
</comment>
<dbReference type="PANTHER" id="PTHR43520">
    <property type="entry name" value="ATP7, ISOFORM B"/>
    <property type="match status" value="1"/>
</dbReference>
<dbReference type="Gene3D" id="2.70.150.10">
    <property type="entry name" value="Calcium-transporting ATPase, cytoplasmic transduction domain A"/>
    <property type="match status" value="1"/>
</dbReference>
<feature type="transmembrane region" description="Helical" evidence="15">
    <location>
        <begin position="692"/>
        <end position="711"/>
    </location>
</feature>
<feature type="region of interest" description="Disordered" evidence="16">
    <location>
        <begin position="739"/>
        <end position="758"/>
    </location>
</feature>
<keyword evidence="10" id="KW-0460">Magnesium</keyword>
<evidence type="ECO:0000256" key="16">
    <source>
        <dbReference type="SAM" id="MobiDB-lite"/>
    </source>
</evidence>
<dbReference type="RefSeq" id="WP_234273010.1">
    <property type="nucleotide sequence ID" value="NZ_JABFTT010000004.1"/>
</dbReference>
<keyword evidence="12 15" id="KW-1133">Transmembrane helix</keyword>
<evidence type="ECO:0000256" key="7">
    <source>
        <dbReference type="ARBA" id="ARBA00022723"/>
    </source>
</evidence>
<comment type="caution">
    <text evidence="18">The sequence shown here is derived from an EMBL/GenBank/DDBJ whole genome shotgun (WGS) entry which is preliminary data.</text>
</comment>
<evidence type="ECO:0000256" key="6">
    <source>
        <dbReference type="ARBA" id="ARBA00022692"/>
    </source>
</evidence>
<dbReference type="InterPro" id="IPR027256">
    <property type="entry name" value="P-typ_ATPase_IB"/>
</dbReference>
<dbReference type="InterPro" id="IPR023299">
    <property type="entry name" value="ATPase_P-typ_cyto_dom_N"/>
</dbReference>
<evidence type="ECO:0000256" key="1">
    <source>
        <dbReference type="ARBA" id="ARBA00004651"/>
    </source>
</evidence>
<dbReference type="CDD" id="cd00371">
    <property type="entry name" value="HMA"/>
    <property type="match status" value="1"/>
</dbReference>
<keyword evidence="7 15" id="KW-0479">Metal-binding</keyword>
<evidence type="ECO:0000256" key="11">
    <source>
        <dbReference type="ARBA" id="ARBA00022967"/>
    </source>
</evidence>
<accession>A0ABS9ACI4</accession>
<evidence type="ECO:0000256" key="10">
    <source>
        <dbReference type="ARBA" id="ARBA00022842"/>
    </source>
</evidence>
<evidence type="ECO:0000259" key="17">
    <source>
        <dbReference type="PROSITE" id="PS50846"/>
    </source>
</evidence>
<name>A0ABS9ACI4_9GAMM</name>
<comment type="similarity">
    <text evidence="2 15">Belongs to the cation transport ATPase (P-type) (TC 3.A.3) family. Type IB subfamily.</text>
</comment>
<dbReference type="PRINTS" id="PR00119">
    <property type="entry name" value="CATATPASE"/>
</dbReference>
<feature type="transmembrane region" description="Helical" evidence="15">
    <location>
        <begin position="344"/>
        <end position="367"/>
    </location>
</feature>
<evidence type="ECO:0000256" key="8">
    <source>
        <dbReference type="ARBA" id="ARBA00022741"/>
    </source>
</evidence>
<evidence type="ECO:0000256" key="2">
    <source>
        <dbReference type="ARBA" id="ARBA00006024"/>
    </source>
</evidence>
<dbReference type="NCBIfam" id="TIGR01494">
    <property type="entry name" value="ATPase_P-type"/>
    <property type="match status" value="1"/>
</dbReference>
<dbReference type="Gene3D" id="3.30.70.100">
    <property type="match status" value="1"/>
</dbReference>
<keyword evidence="5" id="KW-0597">Phosphoprotein</keyword>
<sequence length="758" mass="80148">MTSTSDNPSIRRAEALYSVQGLWCTSCALAVEAQLKRLPGIGAASVHYPSATLLVEGEPEALDERRLEVAVRRLGYRLGPPEAVADAEARLDAESRYLTLRLLMAVVFGMWTMLASLLIYAGAMPRAELDLIMAWVSGAFALPVVTYVALPFYRAGWRTTRAWRPGMDALVALGALTAVGVSLWLLAHGSPEVYFDTAVMLVTLLLVGRLVETLCRHRGLRALQALHRPPAQVQRWEADAWQPCALEAVTVGDRLRVEPGETLPLDGILRDGEALLDLSPLTGESAPRRCLPGDAVVAGCRNLGAALVFEVTAPAGECRLDRLREQMWWQQARKGELQRLADRFAGWLSPLAVVLALLTLVATWLAGVPAEEAWVRALSVLVVACPCAVGLAIPLAGLAGSGQALERGVVIRDPGAFETLARIRSAAFDKTGTLTAGEPQVQAMHSAANLAEPELLELAAVVARGSEHPLARAVRRYVQDVQDIQDARGAQDSGAGGELDIVQAEEVGGRGRQVALGNGRELLLGSRAWLAEQGVDTTQAGDSGESEVLLACDGALLARFTLGETALPGTTETLAELRREGLALALISGDRAPAVRWLADAVGIKAEECYAGRSPEAKAKLLAAMPQPSLYVGDGLNDVVGLATASVGVAPLGANTTVQEGASVALLKPGVAGVEVAWRLARRTRRVMRQNLVLSGVYNLLALGLAVAMPIPPLVAVLAMVASSLSVVANSARLALAGEREPEQPQQSRQVGALGTAP</sequence>
<dbReference type="Gene3D" id="3.40.1110.10">
    <property type="entry name" value="Calcium-transporting ATPase, cytoplasmic domain N"/>
    <property type="match status" value="1"/>
</dbReference>
<organism evidence="18 19">
    <name type="scientific">Billgrantia zhangzhouensis</name>
    <dbReference type="NCBI Taxonomy" id="2733481"/>
    <lineage>
        <taxon>Bacteria</taxon>
        <taxon>Pseudomonadati</taxon>
        <taxon>Pseudomonadota</taxon>
        <taxon>Gammaproteobacteria</taxon>
        <taxon>Oceanospirillales</taxon>
        <taxon>Halomonadaceae</taxon>
        <taxon>Billgrantia</taxon>
    </lineage>
</organism>
<keyword evidence="4 15" id="KW-1003">Cell membrane</keyword>
<feature type="domain" description="HMA" evidence="17">
    <location>
        <begin position="13"/>
        <end position="79"/>
    </location>
</feature>
<feature type="transmembrane region" description="Helical" evidence="15">
    <location>
        <begin position="132"/>
        <end position="153"/>
    </location>
</feature>
<keyword evidence="9 15" id="KW-0067">ATP-binding</keyword>
<keyword evidence="19" id="KW-1185">Reference proteome</keyword>
<evidence type="ECO:0000256" key="5">
    <source>
        <dbReference type="ARBA" id="ARBA00022553"/>
    </source>
</evidence>
<dbReference type="InterPro" id="IPR017969">
    <property type="entry name" value="Heavy-metal-associated_CS"/>
</dbReference>
<protein>
    <submittedName>
        <fullName evidence="18">Cation-translocating P-type ATPase</fullName>
    </submittedName>
</protein>
<dbReference type="SUPFAM" id="SSF81653">
    <property type="entry name" value="Calcium ATPase, transduction domain A"/>
    <property type="match status" value="1"/>
</dbReference>
<dbReference type="SUPFAM" id="SSF55008">
    <property type="entry name" value="HMA, heavy metal-associated domain"/>
    <property type="match status" value="1"/>
</dbReference>
<dbReference type="InterPro" id="IPR036163">
    <property type="entry name" value="HMA_dom_sf"/>
</dbReference>
<dbReference type="Proteomes" id="UP001320122">
    <property type="component" value="Unassembled WGS sequence"/>
</dbReference>
<evidence type="ECO:0000313" key="19">
    <source>
        <dbReference type="Proteomes" id="UP001320122"/>
    </source>
</evidence>
<dbReference type="InterPro" id="IPR023298">
    <property type="entry name" value="ATPase_P-typ_TM_dom_sf"/>
</dbReference>
<dbReference type="PROSITE" id="PS01047">
    <property type="entry name" value="HMA_1"/>
    <property type="match status" value="1"/>
</dbReference>
<feature type="transmembrane region" description="Helical" evidence="15">
    <location>
        <begin position="100"/>
        <end position="120"/>
    </location>
</feature>
<dbReference type="Pfam" id="PF00122">
    <property type="entry name" value="E1-E2_ATPase"/>
    <property type="match status" value="1"/>
</dbReference>
<proteinExistence type="inferred from homology"/>
<keyword evidence="14 15" id="KW-0472">Membrane</keyword>
<dbReference type="NCBIfam" id="TIGR01525">
    <property type="entry name" value="ATPase-IB_hvy"/>
    <property type="match status" value="1"/>
</dbReference>
<dbReference type="InterPro" id="IPR008250">
    <property type="entry name" value="ATPase_P-typ_transduc_dom_A_sf"/>
</dbReference>
<reference evidence="18 19" key="1">
    <citation type="journal article" date="2021" name="Front. Microbiol.">
        <title>Aerobic Denitrification and Heterotrophic Sulfur Oxidation in the Genus Halomonas Revealed by Six Novel Species Characterizations and Genome-Based Analysis.</title>
        <authorList>
            <person name="Wang L."/>
            <person name="Shao Z."/>
        </authorList>
    </citation>
    <scope>NUCLEOTIDE SEQUENCE [LARGE SCALE GENOMIC DNA]</scope>
    <source>
        <strain evidence="18 19">MCCC 1A11036</strain>
    </source>
</reference>
<dbReference type="PROSITE" id="PS00154">
    <property type="entry name" value="ATPASE_E1_E2"/>
    <property type="match status" value="1"/>
</dbReference>
<evidence type="ECO:0000256" key="13">
    <source>
        <dbReference type="ARBA" id="ARBA00023065"/>
    </source>
</evidence>
<dbReference type="PANTHER" id="PTHR43520:SF5">
    <property type="entry name" value="CATION-TRANSPORTING P-TYPE ATPASE-RELATED"/>
    <property type="match status" value="1"/>
</dbReference>
<dbReference type="Pfam" id="PF00702">
    <property type="entry name" value="Hydrolase"/>
    <property type="match status" value="1"/>
</dbReference>
<dbReference type="InterPro" id="IPR036412">
    <property type="entry name" value="HAD-like_sf"/>
</dbReference>
<dbReference type="InterPro" id="IPR018303">
    <property type="entry name" value="ATPase_P-typ_P_site"/>
</dbReference>
<dbReference type="InterPro" id="IPR023214">
    <property type="entry name" value="HAD_sf"/>
</dbReference>
<evidence type="ECO:0000256" key="3">
    <source>
        <dbReference type="ARBA" id="ARBA00022448"/>
    </source>
</evidence>
<evidence type="ECO:0000256" key="15">
    <source>
        <dbReference type="RuleBase" id="RU362081"/>
    </source>
</evidence>
<dbReference type="Gene3D" id="3.40.50.1000">
    <property type="entry name" value="HAD superfamily/HAD-like"/>
    <property type="match status" value="1"/>
</dbReference>
<keyword evidence="6 15" id="KW-0812">Transmembrane</keyword>
<evidence type="ECO:0000256" key="12">
    <source>
        <dbReference type="ARBA" id="ARBA00022989"/>
    </source>
</evidence>
<evidence type="ECO:0000256" key="9">
    <source>
        <dbReference type="ARBA" id="ARBA00022840"/>
    </source>
</evidence>
<feature type="transmembrane region" description="Helical" evidence="15">
    <location>
        <begin position="165"/>
        <end position="187"/>
    </location>
</feature>
<feature type="transmembrane region" description="Helical" evidence="15">
    <location>
        <begin position="193"/>
        <end position="211"/>
    </location>
</feature>
<dbReference type="SUPFAM" id="SSF81665">
    <property type="entry name" value="Calcium ATPase, transmembrane domain M"/>
    <property type="match status" value="1"/>
</dbReference>
<dbReference type="PROSITE" id="PS50846">
    <property type="entry name" value="HMA_2"/>
    <property type="match status" value="1"/>
</dbReference>
<dbReference type="InterPro" id="IPR001757">
    <property type="entry name" value="P_typ_ATPase"/>
</dbReference>
<keyword evidence="11" id="KW-1278">Translocase</keyword>
<dbReference type="Pfam" id="PF00403">
    <property type="entry name" value="HMA"/>
    <property type="match status" value="1"/>
</dbReference>